<feature type="transmembrane region" description="Helical" evidence="1">
    <location>
        <begin position="176"/>
        <end position="197"/>
    </location>
</feature>
<dbReference type="Proteomes" id="UP001165342">
    <property type="component" value="Unassembled WGS sequence"/>
</dbReference>
<organism evidence="2 3">
    <name type="scientific">Sphingomonas hankyongi</name>
    <dbReference type="NCBI Taxonomy" id="2908209"/>
    <lineage>
        <taxon>Bacteria</taxon>
        <taxon>Pseudomonadati</taxon>
        <taxon>Pseudomonadota</taxon>
        <taxon>Alphaproteobacteria</taxon>
        <taxon>Sphingomonadales</taxon>
        <taxon>Sphingomonadaceae</taxon>
        <taxon>Sphingomonas</taxon>
    </lineage>
</organism>
<accession>A0ABT0RZU2</accession>
<dbReference type="RefSeq" id="WP_249830486.1">
    <property type="nucleotide sequence ID" value="NZ_JAMGBE010000001.1"/>
</dbReference>
<evidence type="ECO:0000313" key="2">
    <source>
        <dbReference type="EMBL" id="MCL6728996.1"/>
    </source>
</evidence>
<proteinExistence type="predicted"/>
<comment type="caution">
    <text evidence="2">The sequence shown here is derived from an EMBL/GenBank/DDBJ whole genome shotgun (WGS) entry which is preliminary data.</text>
</comment>
<feature type="transmembrane region" description="Helical" evidence="1">
    <location>
        <begin position="51"/>
        <end position="71"/>
    </location>
</feature>
<feature type="transmembrane region" description="Helical" evidence="1">
    <location>
        <begin position="118"/>
        <end position="141"/>
    </location>
</feature>
<protein>
    <recommendedName>
        <fullName evidence="4">Adenylate cyclase</fullName>
    </recommendedName>
</protein>
<evidence type="ECO:0000313" key="3">
    <source>
        <dbReference type="Proteomes" id="UP001165342"/>
    </source>
</evidence>
<feature type="transmembrane region" description="Helical" evidence="1">
    <location>
        <begin position="209"/>
        <end position="229"/>
    </location>
</feature>
<feature type="transmembrane region" description="Helical" evidence="1">
    <location>
        <begin position="18"/>
        <end position="39"/>
    </location>
</feature>
<name>A0ABT0RZU2_9SPHN</name>
<sequence>MATLTEIPNAHRRGDERFFLFAAIAMAFVIVAGFSNQLAMGRSTFYSPPLVHAHAIIFMGWIAIYLTQNILVASDRMEIHRRLGWVAAGWIVPMIVLGFAVTIAMVRRGQVPFFFRPLHFLVFDPVSILAFALLTGSAIALRRRTEWHRRLHLCGMAMLMGPGFGRLLPMPLIQPWAWEASFAAGLLFPIAGVVADLRRSGSVHPAWRWGIAAMLSAFILIEAITYSGVGKALYRVVTADSPGAAVAPLEFAPPPPTPLLTGRP</sequence>
<keyword evidence="3" id="KW-1185">Reference proteome</keyword>
<evidence type="ECO:0000256" key="1">
    <source>
        <dbReference type="SAM" id="Phobius"/>
    </source>
</evidence>
<keyword evidence="1" id="KW-1133">Transmembrane helix</keyword>
<dbReference type="EMBL" id="JAMGBE010000001">
    <property type="protein sequence ID" value="MCL6728996.1"/>
    <property type="molecule type" value="Genomic_DNA"/>
</dbReference>
<feature type="transmembrane region" description="Helical" evidence="1">
    <location>
        <begin position="83"/>
        <end position="106"/>
    </location>
</feature>
<evidence type="ECO:0008006" key="4">
    <source>
        <dbReference type="Google" id="ProtNLM"/>
    </source>
</evidence>
<reference evidence="2" key="1">
    <citation type="submission" date="2022-05" db="EMBL/GenBank/DDBJ databases">
        <authorList>
            <person name="Jo J.-H."/>
            <person name="Im W.-T."/>
        </authorList>
    </citation>
    <scope>NUCLEOTIDE SEQUENCE</scope>
    <source>
        <strain evidence="2">SE220</strain>
    </source>
</reference>
<gene>
    <name evidence="2" type="ORF">LZ538_02865</name>
</gene>
<keyword evidence="1" id="KW-0472">Membrane</keyword>
<keyword evidence="1" id="KW-0812">Transmembrane</keyword>